<evidence type="ECO:0000256" key="8">
    <source>
        <dbReference type="ARBA" id="ARBA00022679"/>
    </source>
</evidence>
<feature type="domain" description="SAM-dependent MTase RsmB/NOP-type" evidence="15">
    <location>
        <begin position="170"/>
        <end position="447"/>
    </location>
</feature>
<dbReference type="FunFam" id="3.30.70.1170:FF:000003">
    <property type="entry name" value="16S rRNA (Cytosine(967)-C(5))-methyltransferase RsmB"/>
    <property type="match status" value="1"/>
</dbReference>
<dbReference type="AlphaFoldDB" id="A0A7T5JQC3"/>
<reference evidence="17" key="2">
    <citation type="submission" date="2021-04" db="EMBL/GenBank/DDBJ databases">
        <title>Brevibacillus composti FJAT-54423, complete genome.</title>
        <authorList>
            <person name="Tang R."/>
        </authorList>
    </citation>
    <scope>NUCLEOTIDE SEQUENCE</scope>
    <source>
        <strain evidence="17">FJAT-54424</strain>
    </source>
</reference>
<dbReference type="Pfam" id="PF01029">
    <property type="entry name" value="NusB"/>
    <property type="match status" value="1"/>
</dbReference>
<keyword evidence="8 14" id="KW-0808">Transferase</keyword>
<evidence type="ECO:0000256" key="6">
    <source>
        <dbReference type="ARBA" id="ARBA00022552"/>
    </source>
</evidence>
<evidence type="ECO:0000256" key="5">
    <source>
        <dbReference type="ARBA" id="ARBA00022490"/>
    </source>
</evidence>
<comment type="similarity">
    <text evidence="3 14">Belongs to the class I-like SAM-binding methyltransferase superfamily. RsmB/NOP family.</text>
</comment>
<feature type="binding site" evidence="14">
    <location>
        <position position="328"/>
    </location>
    <ligand>
        <name>S-adenosyl-L-methionine</name>
        <dbReference type="ChEBI" id="CHEBI:59789"/>
    </ligand>
</feature>
<dbReference type="Proteomes" id="UP000677234">
    <property type="component" value="Chromosome"/>
</dbReference>
<gene>
    <name evidence="16" type="primary">rsmB</name>
    <name evidence="16" type="ORF">JD108_09135</name>
    <name evidence="17" type="ORF">KDJ56_08815</name>
</gene>
<dbReference type="InterPro" id="IPR001678">
    <property type="entry name" value="MeTrfase_RsmB-F_NOP2_dom"/>
</dbReference>
<dbReference type="InterPro" id="IPR035926">
    <property type="entry name" value="NusB-like_sf"/>
</dbReference>
<dbReference type="InterPro" id="IPR029063">
    <property type="entry name" value="SAM-dependent_MTases_sf"/>
</dbReference>
<dbReference type="EMBL" id="CP073708">
    <property type="protein sequence ID" value="QUO43031.1"/>
    <property type="molecule type" value="Genomic_DNA"/>
</dbReference>
<evidence type="ECO:0000256" key="4">
    <source>
        <dbReference type="ARBA" id="ARBA00012140"/>
    </source>
</evidence>
<dbReference type="EC" id="2.1.1.176" evidence="4"/>
<dbReference type="PANTHER" id="PTHR22807">
    <property type="entry name" value="NOP2 YEAST -RELATED NOL1/NOP2/FMU SUN DOMAIN-CONTAINING"/>
    <property type="match status" value="1"/>
</dbReference>
<evidence type="ECO:0000256" key="2">
    <source>
        <dbReference type="ARBA" id="ARBA00004496"/>
    </source>
</evidence>
<dbReference type="RefSeq" id="WP_198829515.1">
    <property type="nucleotide sequence ID" value="NZ_CP066308.1"/>
</dbReference>
<dbReference type="Gene3D" id="3.40.50.150">
    <property type="entry name" value="Vaccinia Virus protein VP39"/>
    <property type="match status" value="1"/>
</dbReference>
<keyword evidence="6" id="KW-0698">rRNA processing</keyword>
<feature type="binding site" evidence="14">
    <location>
        <position position="310"/>
    </location>
    <ligand>
        <name>S-adenosyl-L-methionine</name>
        <dbReference type="ChEBI" id="CHEBI:59789"/>
    </ligand>
</feature>
<dbReference type="Gene3D" id="3.30.70.1170">
    <property type="entry name" value="Sun protein, domain 3"/>
    <property type="match status" value="1"/>
</dbReference>
<dbReference type="GO" id="GO:0008649">
    <property type="term" value="F:rRNA methyltransferase activity"/>
    <property type="evidence" value="ECO:0007669"/>
    <property type="project" value="InterPro"/>
</dbReference>
<evidence type="ECO:0000256" key="3">
    <source>
        <dbReference type="ARBA" id="ARBA00007494"/>
    </source>
</evidence>
<dbReference type="Gene3D" id="1.10.940.10">
    <property type="entry name" value="NusB-like"/>
    <property type="match status" value="1"/>
</dbReference>
<name>A0A7T5JQC3_9BACL</name>
<evidence type="ECO:0000256" key="1">
    <source>
        <dbReference type="ARBA" id="ARBA00002724"/>
    </source>
</evidence>
<evidence type="ECO:0000259" key="15">
    <source>
        <dbReference type="PROSITE" id="PS51686"/>
    </source>
</evidence>
<dbReference type="InterPro" id="IPR054728">
    <property type="entry name" value="RsmB-like_ferredoxin"/>
</dbReference>
<evidence type="ECO:0000256" key="11">
    <source>
        <dbReference type="ARBA" id="ARBA00030399"/>
    </source>
</evidence>
<evidence type="ECO:0000256" key="12">
    <source>
        <dbReference type="ARBA" id="ARBA00031088"/>
    </source>
</evidence>
<feature type="binding site" evidence="14">
    <location>
        <begin position="259"/>
        <end position="265"/>
    </location>
    <ligand>
        <name>S-adenosyl-L-methionine</name>
        <dbReference type="ChEBI" id="CHEBI:59789"/>
    </ligand>
</feature>
<dbReference type="PRINTS" id="PR02008">
    <property type="entry name" value="RCMTFAMILY"/>
</dbReference>
<dbReference type="PANTHER" id="PTHR22807:SF53">
    <property type="entry name" value="RIBOSOMAL RNA SMALL SUBUNIT METHYLTRANSFERASE B-RELATED"/>
    <property type="match status" value="1"/>
</dbReference>
<keyword evidence="7 14" id="KW-0489">Methyltransferase</keyword>
<evidence type="ECO:0000256" key="10">
    <source>
        <dbReference type="ARBA" id="ARBA00022884"/>
    </source>
</evidence>
<keyword evidence="19" id="KW-1185">Reference proteome</keyword>
<keyword evidence="5" id="KW-0963">Cytoplasm</keyword>
<dbReference type="GO" id="GO:0005737">
    <property type="term" value="C:cytoplasm"/>
    <property type="evidence" value="ECO:0007669"/>
    <property type="project" value="UniProtKB-SubCell"/>
</dbReference>
<organism evidence="16 18">
    <name type="scientific">Brevibacillus composti</name>
    <dbReference type="NCBI Taxonomy" id="2796470"/>
    <lineage>
        <taxon>Bacteria</taxon>
        <taxon>Bacillati</taxon>
        <taxon>Bacillota</taxon>
        <taxon>Bacilli</taxon>
        <taxon>Bacillales</taxon>
        <taxon>Paenibacillaceae</taxon>
        <taxon>Brevibacillus</taxon>
    </lineage>
</organism>
<dbReference type="InterPro" id="IPR006027">
    <property type="entry name" value="NusB_RsmB_TIM44"/>
</dbReference>
<dbReference type="PROSITE" id="PS01153">
    <property type="entry name" value="NOL1_NOP2_SUN"/>
    <property type="match status" value="1"/>
</dbReference>
<evidence type="ECO:0000313" key="18">
    <source>
        <dbReference type="Proteomes" id="UP000595847"/>
    </source>
</evidence>
<dbReference type="InterPro" id="IPR023267">
    <property type="entry name" value="RCMT"/>
</dbReference>
<dbReference type="SUPFAM" id="SSF48013">
    <property type="entry name" value="NusB-like"/>
    <property type="match status" value="1"/>
</dbReference>
<evidence type="ECO:0000313" key="17">
    <source>
        <dbReference type="EMBL" id="QUO43031.1"/>
    </source>
</evidence>
<dbReference type="InterPro" id="IPR049560">
    <property type="entry name" value="MeTrfase_RsmB-F_NOP2_cat"/>
</dbReference>
<proteinExistence type="inferred from homology"/>
<dbReference type="NCBIfam" id="TIGR00563">
    <property type="entry name" value="rsmB"/>
    <property type="match status" value="1"/>
</dbReference>
<dbReference type="InterPro" id="IPR004573">
    <property type="entry name" value="rRNA_ssu_MeTfrase_B"/>
</dbReference>
<dbReference type="Pfam" id="PF01189">
    <property type="entry name" value="Methyltr_RsmB-F"/>
    <property type="match status" value="1"/>
</dbReference>
<comment type="catalytic activity">
    <reaction evidence="13">
        <text>cytidine(967) in 16S rRNA + S-adenosyl-L-methionine = 5-methylcytidine(967) in 16S rRNA + S-adenosyl-L-homocysteine + H(+)</text>
        <dbReference type="Rhea" id="RHEA:42748"/>
        <dbReference type="Rhea" id="RHEA-COMP:10219"/>
        <dbReference type="Rhea" id="RHEA-COMP:10220"/>
        <dbReference type="ChEBI" id="CHEBI:15378"/>
        <dbReference type="ChEBI" id="CHEBI:57856"/>
        <dbReference type="ChEBI" id="CHEBI:59789"/>
        <dbReference type="ChEBI" id="CHEBI:74483"/>
        <dbReference type="ChEBI" id="CHEBI:82748"/>
        <dbReference type="EC" id="2.1.1.176"/>
    </reaction>
</comment>
<sequence length="448" mass="50197">MAKKGARDIALDVLNRVEEHQSYSNLELRHVLDREELRAADAGLVTELVYGTIQRRLTLDTALARFIQGKKVQTWVKNLLRLSLYQIRYLDRIPDRAVVHEAVEIAKRRGHQGISAMVNGVLRNVLRQPDLWDQLAVGDPIKQLSIAESHPEWLVRRWAGQYGLEQTRLILESNNRQPRTSVRVNRLKLSREELLAKLAEQFPSVAPSAVSPDGLLLDGGHAAGTEWFRQGYFSIQDESSMLVAPALAVEPGMKVLDACAAPGGKTTHIAELMQDRGKLIASDVHPHKRDLIAQNARRLGLTVVEPIVSDALHLGEKGLGSFDRILLDAPCTGFGVIRRKPDLKWNKTPEDVNAIAQLQYRLLEHVAELLMPGGLLVYSTCTIEPKENEDIVRRFVAEHPEFELDLALIDDLPDAVSEKAVTGEGFVQLLPHHFESDGFFIARLKRKN</sequence>
<accession>A0A7T5JQC3</accession>
<comment type="subcellular location">
    <subcellularLocation>
        <location evidence="2">Cytoplasm</location>
    </subcellularLocation>
</comment>
<keyword evidence="9 14" id="KW-0949">S-adenosyl-L-methionine</keyword>
<dbReference type="EMBL" id="CP066308">
    <property type="protein sequence ID" value="QQE76005.1"/>
    <property type="molecule type" value="Genomic_DNA"/>
</dbReference>
<dbReference type="FunFam" id="1.10.940.10:FF:000006">
    <property type="entry name" value="16S rRNA (Cytosine(967)-C(5))-methyltransferase RsmB"/>
    <property type="match status" value="1"/>
</dbReference>
<feature type="binding site" evidence="14">
    <location>
        <position position="283"/>
    </location>
    <ligand>
        <name>S-adenosyl-L-methionine</name>
        <dbReference type="ChEBI" id="CHEBI:59789"/>
    </ligand>
</feature>
<evidence type="ECO:0000313" key="16">
    <source>
        <dbReference type="EMBL" id="QQE76005.1"/>
    </source>
</evidence>
<evidence type="ECO:0000256" key="14">
    <source>
        <dbReference type="PROSITE-ProRule" id="PRU01023"/>
    </source>
</evidence>
<dbReference type="Proteomes" id="UP000595847">
    <property type="component" value="Chromosome"/>
</dbReference>
<keyword evidence="10 14" id="KW-0694">RNA-binding</keyword>
<reference evidence="16 18" key="1">
    <citation type="submission" date="2020-12" db="EMBL/GenBank/DDBJ databases">
        <title>strain FJAT-54423T represents a novel species of the genus Brevibacillus.</title>
        <authorList>
            <person name="Tang R."/>
        </authorList>
    </citation>
    <scope>NUCLEOTIDE SEQUENCE [LARGE SCALE GENOMIC DNA]</scope>
    <source>
        <strain evidence="16 18">FJAT-54423</strain>
    </source>
</reference>
<dbReference type="FunFam" id="3.40.50.150:FF:000257">
    <property type="entry name" value="16S rRNA methyltransferase"/>
    <property type="match status" value="1"/>
</dbReference>
<dbReference type="CDD" id="cd02440">
    <property type="entry name" value="AdoMet_MTases"/>
    <property type="match status" value="1"/>
</dbReference>
<dbReference type="Pfam" id="PF22458">
    <property type="entry name" value="RsmF-B_ferredox"/>
    <property type="match status" value="1"/>
</dbReference>
<dbReference type="PROSITE" id="PS51686">
    <property type="entry name" value="SAM_MT_RSMB_NOP"/>
    <property type="match status" value="1"/>
</dbReference>
<dbReference type="InterPro" id="IPR018314">
    <property type="entry name" value="RsmB/NOL1/NOP2-like_CS"/>
</dbReference>
<dbReference type="GO" id="GO:0006355">
    <property type="term" value="P:regulation of DNA-templated transcription"/>
    <property type="evidence" value="ECO:0007669"/>
    <property type="project" value="InterPro"/>
</dbReference>
<dbReference type="KEGG" id="bcop:JD108_09135"/>
<protein>
    <recommendedName>
        <fullName evidence="4">16S rRNA (cytosine(967)-C(5))-methyltransferase</fullName>
        <ecNumber evidence="4">2.1.1.176</ecNumber>
    </recommendedName>
    <alternativeName>
        <fullName evidence="11">16S rRNA m5C967 methyltransferase</fullName>
    </alternativeName>
    <alternativeName>
        <fullName evidence="12">rRNA (cytosine-C(5)-)-methyltransferase RsmB</fullName>
    </alternativeName>
</protein>
<evidence type="ECO:0000256" key="9">
    <source>
        <dbReference type="ARBA" id="ARBA00022691"/>
    </source>
</evidence>
<evidence type="ECO:0000313" key="19">
    <source>
        <dbReference type="Proteomes" id="UP000677234"/>
    </source>
</evidence>
<dbReference type="GO" id="GO:0003723">
    <property type="term" value="F:RNA binding"/>
    <property type="evidence" value="ECO:0007669"/>
    <property type="project" value="UniProtKB-UniRule"/>
</dbReference>
<evidence type="ECO:0000256" key="7">
    <source>
        <dbReference type="ARBA" id="ARBA00022603"/>
    </source>
</evidence>
<feature type="active site" description="Nucleophile" evidence="14">
    <location>
        <position position="381"/>
    </location>
</feature>
<dbReference type="SUPFAM" id="SSF53335">
    <property type="entry name" value="S-adenosyl-L-methionine-dependent methyltransferases"/>
    <property type="match status" value="1"/>
</dbReference>
<evidence type="ECO:0000256" key="13">
    <source>
        <dbReference type="ARBA" id="ARBA00047283"/>
    </source>
</evidence>
<comment type="function">
    <text evidence="1">Specifically methylates the cytosine at position 967 (m5C967) of 16S rRNA.</text>
</comment>
<dbReference type="NCBIfam" id="NF011494">
    <property type="entry name" value="PRK14902.1"/>
    <property type="match status" value="1"/>
</dbReference>